<evidence type="ECO:0000256" key="3">
    <source>
        <dbReference type="ARBA" id="ARBA00022989"/>
    </source>
</evidence>
<protein>
    <recommendedName>
        <fullName evidence="6">Major facilitator superfamily (MFS) profile domain-containing protein</fullName>
    </recommendedName>
</protein>
<keyword evidence="3 5" id="KW-1133">Transmembrane helix</keyword>
<keyword evidence="2 5" id="KW-0812">Transmembrane</keyword>
<evidence type="ECO:0000259" key="6">
    <source>
        <dbReference type="PROSITE" id="PS50850"/>
    </source>
</evidence>
<dbReference type="PROSITE" id="PS50850">
    <property type="entry name" value="MFS"/>
    <property type="match status" value="1"/>
</dbReference>
<feature type="transmembrane region" description="Helical" evidence="5">
    <location>
        <begin position="176"/>
        <end position="198"/>
    </location>
</feature>
<feature type="transmembrane region" description="Helical" evidence="5">
    <location>
        <begin position="86"/>
        <end position="107"/>
    </location>
</feature>
<dbReference type="GO" id="GO:0022857">
    <property type="term" value="F:transmembrane transporter activity"/>
    <property type="evidence" value="ECO:0007669"/>
    <property type="project" value="InterPro"/>
</dbReference>
<evidence type="ECO:0000256" key="5">
    <source>
        <dbReference type="SAM" id="Phobius"/>
    </source>
</evidence>
<feature type="transmembrane region" description="Helical" evidence="5">
    <location>
        <begin position="113"/>
        <end position="134"/>
    </location>
</feature>
<feature type="transmembrane region" description="Helical" evidence="5">
    <location>
        <begin position="58"/>
        <end position="79"/>
    </location>
</feature>
<dbReference type="Proteomes" id="UP000016743">
    <property type="component" value="Chromosome"/>
</dbReference>
<feature type="transmembrane region" description="Helical" evidence="5">
    <location>
        <begin position="146"/>
        <end position="170"/>
    </location>
</feature>
<dbReference type="PANTHER" id="PTHR23514">
    <property type="entry name" value="BYPASS OF STOP CODON PROTEIN 6"/>
    <property type="match status" value="1"/>
</dbReference>
<evidence type="ECO:0000256" key="2">
    <source>
        <dbReference type="ARBA" id="ARBA00022692"/>
    </source>
</evidence>
<dbReference type="PANTHER" id="PTHR23514:SF13">
    <property type="entry name" value="INNER MEMBRANE PROTEIN YBJJ"/>
    <property type="match status" value="1"/>
</dbReference>
<evidence type="ECO:0000256" key="1">
    <source>
        <dbReference type="ARBA" id="ARBA00004651"/>
    </source>
</evidence>
<dbReference type="InterPro" id="IPR051788">
    <property type="entry name" value="MFS_Transporter"/>
</dbReference>
<dbReference type="InterPro" id="IPR011701">
    <property type="entry name" value="MFS"/>
</dbReference>
<dbReference type="KEGG" id="lxy:O159_01030"/>
<dbReference type="SUPFAM" id="SSF103473">
    <property type="entry name" value="MFS general substrate transporter"/>
    <property type="match status" value="1"/>
</dbReference>
<dbReference type="Gene3D" id="1.20.1250.20">
    <property type="entry name" value="MFS general substrate transporter like domains"/>
    <property type="match status" value="1"/>
</dbReference>
<dbReference type="AlphaFoldDB" id="U3PAA6"/>
<dbReference type="GO" id="GO:0005886">
    <property type="term" value="C:plasma membrane"/>
    <property type="evidence" value="ECO:0007669"/>
    <property type="project" value="UniProtKB-SubCell"/>
</dbReference>
<accession>U3PAA6</accession>
<name>U3PAA6_LEIXC</name>
<evidence type="ECO:0000313" key="7">
    <source>
        <dbReference type="EMBL" id="AGW40373.1"/>
    </source>
</evidence>
<dbReference type="Pfam" id="PF07690">
    <property type="entry name" value="MFS_1"/>
    <property type="match status" value="1"/>
</dbReference>
<comment type="subcellular location">
    <subcellularLocation>
        <location evidence="1">Cell membrane</location>
        <topology evidence="1">Multi-pass membrane protein</topology>
    </subcellularLocation>
</comment>
<gene>
    <name evidence="7" type="ORF">O159_01030</name>
</gene>
<dbReference type="InterPro" id="IPR020846">
    <property type="entry name" value="MFS_dom"/>
</dbReference>
<organism evidence="7 8">
    <name type="scientific">Leifsonia xyli subsp. cynodontis DSM 46306</name>
    <dbReference type="NCBI Taxonomy" id="1389489"/>
    <lineage>
        <taxon>Bacteria</taxon>
        <taxon>Bacillati</taxon>
        <taxon>Actinomycetota</taxon>
        <taxon>Actinomycetes</taxon>
        <taxon>Micrococcales</taxon>
        <taxon>Microbacteriaceae</taxon>
        <taxon>Leifsonia</taxon>
    </lineage>
</organism>
<keyword evidence="4 5" id="KW-0472">Membrane</keyword>
<dbReference type="eggNOG" id="COG0738">
    <property type="taxonomic scope" value="Bacteria"/>
</dbReference>
<reference evidence="7 8" key="1">
    <citation type="journal article" date="2013" name="Genome Announc.">
        <title>Complete Genome Sequence of Leifsonia xyli subsp. cynodontis Strain DSM46306, a Gram-Positive Bacterial Pathogen of Grasses.</title>
        <authorList>
            <person name="Monteiro-Vitorello C.B."/>
            <person name="Zerillo M.M."/>
            <person name="Van Sluys M.A."/>
            <person name="Camargo L.E."/>
            <person name="Kitajima J.P."/>
        </authorList>
    </citation>
    <scope>NUCLEOTIDE SEQUENCE [LARGE SCALE GENOMIC DNA]</scope>
    <source>
        <strain evidence="7 8">DSM 46306</strain>
    </source>
</reference>
<dbReference type="PATRIC" id="fig|1389489.3.peg.95"/>
<evidence type="ECO:0000256" key="4">
    <source>
        <dbReference type="ARBA" id="ARBA00023136"/>
    </source>
</evidence>
<dbReference type="EMBL" id="CP006734">
    <property type="protein sequence ID" value="AGW40373.1"/>
    <property type="molecule type" value="Genomic_DNA"/>
</dbReference>
<feature type="domain" description="Major facilitator superfamily (MFS) profile" evidence="6">
    <location>
        <begin position="18"/>
        <end position="231"/>
    </location>
</feature>
<dbReference type="HOGENOM" id="CLU_107465_0_0_11"/>
<dbReference type="STRING" id="1389489.O159_01030"/>
<feature type="transmembrane region" description="Helical" evidence="5">
    <location>
        <begin position="21"/>
        <end position="38"/>
    </location>
</feature>
<dbReference type="RefSeq" id="WP_021753820.1">
    <property type="nucleotide sequence ID" value="NC_022438.1"/>
</dbReference>
<dbReference type="InterPro" id="IPR036259">
    <property type="entry name" value="MFS_trans_sf"/>
</dbReference>
<sequence>MSQPPPTASRSRHELRAWRNTVFAIFVLSGLSLASWVARIPGVRDELGLGRDPSAVGLLILGMSVGAIVGLTLSSPVLVRFGPHKGMAVSLVIAAVGTALVGAGATVSHSVPAVAAGLILLGFGNGMVDVMMNVEGTAVERETGKTLLPLMHAFFSLGTVIGAGLGAAAAALDIAVAWHLSFIAVVLVAVAAIAIRFIPREDALGEETGPKERLAFACAQRCRSGPMGAWS</sequence>
<evidence type="ECO:0000313" key="8">
    <source>
        <dbReference type="Proteomes" id="UP000016743"/>
    </source>
</evidence>
<proteinExistence type="predicted"/>
<keyword evidence="8" id="KW-1185">Reference proteome</keyword>